<dbReference type="EMBL" id="MU007016">
    <property type="protein sequence ID" value="KAF2434550.1"/>
    <property type="molecule type" value="Genomic_DNA"/>
</dbReference>
<keyword evidence="3" id="KW-1185">Reference proteome</keyword>
<dbReference type="Proteomes" id="UP000800235">
    <property type="component" value="Unassembled WGS sequence"/>
</dbReference>
<evidence type="ECO:0000256" key="1">
    <source>
        <dbReference type="SAM" id="MobiDB-lite"/>
    </source>
</evidence>
<gene>
    <name evidence="2" type="ORF">EJ08DRAFT_730753</name>
</gene>
<evidence type="ECO:0000313" key="3">
    <source>
        <dbReference type="Proteomes" id="UP000800235"/>
    </source>
</evidence>
<feature type="compositionally biased region" description="Acidic residues" evidence="1">
    <location>
        <begin position="322"/>
        <end position="341"/>
    </location>
</feature>
<feature type="compositionally biased region" description="Gly residues" evidence="1">
    <location>
        <begin position="375"/>
        <end position="387"/>
    </location>
</feature>
<feature type="region of interest" description="Disordered" evidence="1">
    <location>
        <begin position="194"/>
        <end position="252"/>
    </location>
</feature>
<organism evidence="2 3">
    <name type="scientific">Tothia fuscella</name>
    <dbReference type="NCBI Taxonomy" id="1048955"/>
    <lineage>
        <taxon>Eukaryota</taxon>
        <taxon>Fungi</taxon>
        <taxon>Dikarya</taxon>
        <taxon>Ascomycota</taxon>
        <taxon>Pezizomycotina</taxon>
        <taxon>Dothideomycetes</taxon>
        <taxon>Pleosporomycetidae</taxon>
        <taxon>Venturiales</taxon>
        <taxon>Cylindrosympodiaceae</taxon>
        <taxon>Tothia</taxon>
    </lineage>
</organism>
<protein>
    <submittedName>
        <fullName evidence="2">Uncharacterized protein</fullName>
    </submittedName>
</protein>
<comment type="caution">
    <text evidence="2">The sequence shown here is derived from an EMBL/GenBank/DDBJ whole genome shotgun (WGS) entry which is preliminary data.</text>
</comment>
<sequence>MGASISTAQTNSHSNGGTIPLYPARSSSNYQLIPTCDHEVMAPSRPAVPGDYTPTPYPPPDHSRRRPPRYSPGWAPPWCPPNGWNGCGPSNGGRGWWDWWPVNPGSGNVMRCSFCGCNVHDGRVCSCGCGGMMAWPPNGGGGGWDGGNSGGGGGGCGPTCTANDGGVRVKGKWGKDELDFRVGGRERCPCQGAGGCDATYRKAKSRSRSRSRSRRRRRRERKERDGDSGDERGRKGDREQNGVRRGRSPSVRLEAFKDGLMFGGSGMGMGMRGGVDLNGENEMFQRRAPGAMGGLGGMRQRRPRRPPGPLFDRNDGGFGPPDDMDDFEDNFDMGPEDDFDDQSMGPGGRARRGGRRGGMGGRPPPRRGRPEMPGAGFGRGGMGGMGDMDGMDDFNPMSRGGGGSRKGGPPGARRRKPPRAGGMRMGAPPPDFPESLPNMISGARAPGGMGPPDADGWEDEDLHMGHEQPHQFPPRGHSMPHHFGPPQPVGGGEPEWPPPDPLIGTFPHTPSGPPHDPRAPKLPYPPPPEMTGHPPPPPPPGQDLPPPPPMPPPPGVRPS</sequence>
<feature type="compositionally biased region" description="Gly residues" evidence="1">
    <location>
        <begin position="399"/>
        <end position="410"/>
    </location>
</feature>
<feature type="compositionally biased region" description="Pro residues" evidence="1">
    <location>
        <begin position="510"/>
        <end position="559"/>
    </location>
</feature>
<reference evidence="2" key="1">
    <citation type="journal article" date="2020" name="Stud. Mycol.">
        <title>101 Dothideomycetes genomes: a test case for predicting lifestyles and emergence of pathogens.</title>
        <authorList>
            <person name="Haridas S."/>
            <person name="Albert R."/>
            <person name="Binder M."/>
            <person name="Bloem J."/>
            <person name="Labutti K."/>
            <person name="Salamov A."/>
            <person name="Andreopoulos B."/>
            <person name="Baker S."/>
            <person name="Barry K."/>
            <person name="Bills G."/>
            <person name="Bluhm B."/>
            <person name="Cannon C."/>
            <person name="Castanera R."/>
            <person name="Culley D."/>
            <person name="Daum C."/>
            <person name="Ezra D."/>
            <person name="Gonzalez J."/>
            <person name="Henrissat B."/>
            <person name="Kuo A."/>
            <person name="Liang C."/>
            <person name="Lipzen A."/>
            <person name="Lutzoni F."/>
            <person name="Magnuson J."/>
            <person name="Mondo S."/>
            <person name="Nolan M."/>
            <person name="Ohm R."/>
            <person name="Pangilinan J."/>
            <person name="Park H.-J."/>
            <person name="Ramirez L."/>
            <person name="Alfaro M."/>
            <person name="Sun H."/>
            <person name="Tritt A."/>
            <person name="Yoshinaga Y."/>
            <person name="Zwiers L.-H."/>
            <person name="Turgeon B."/>
            <person name="Goodwin S."/>
            <person name="Spatafora J."/>
            <person name="Crous P."/>
            <person name="Grigoriev I."/>
        </authorList>
    </citation>
    <scope>NUCLEOTIDE SEQUENCE</scope>
    <source>
        <strain evidence="2">CBS 130266</strain>
    </source>
</reference>
<feature type="region of interest" description="Disordered" evidence="1">
    <location>
        <begin position="287"/>
        <end position="559"/>
    </location>
</feature>
<feature type="region of interest" description="Disordered" evidence="1">
    <location>
        <begin position="1"/>
        <end position="20"/>
    </location>
</feature>
<feature type="compositionally biased region" description="Polar residues" evidence="1">
    <location>
        <begin position="1"/>
        <end position="17"/>
    </location>
</feature>
<feature type="compositionally biased region" description="Basic and acidic residues" evidence="1">
    <location>
        <begin position="222"/>
        <end position="242"/>
    </location>
</feature>
<accession>A0A9P4NZK2</accession>
<feature type="compositionally biased region" description="Basic residues" evidence="1">
    <location>
        <begin position="201"/>
        <end position="221"/>
    </location>
</feature>
<dbReference type="AlphaFoldDB" id="A0A9P4NZK2"/>
<dbReference type="OrthoDB" id="3946754at2759"/>
<proteinExistence type="predicted"/>
<evidence type="ECO:0000313" key="2">
    <source>
        <dbReference type="EMBL" id="KAF2434550.1"/>
    </source>
</evidence>
<feature type="region of interest" description="Disordered" evidence="1">
    <location>
        <begin position="44"/>
        <end position="69"/>
    </location>
</feature>
<name>A0A9P4NZK2_9PEZI</name>